<dbReference type="PANTHER" id="PTHR24252:SF27">
    <property type="entry name" value="TRANSMEMBRANE PROTEASE SERINE 3-LIKE"/>
    <property type="match status" value="1"/>
</dbReference>
<dbReference type="EMBL" id="NBIV01000052">
    <property type="protein sequence ID" value="PXF45820.1"/>
    <property type="molecule type" value="Genomic_DNA"/>
</dbReference>
<dbReference type="Proteomes" id="UP000247409">
    <property type="component" value="Unassembled WGS sequence"/>
</dbReference>
<gene>
    <name evidence="6" type="ORF">BWQ96_04432</name>
</gene>
<evidence type="ECO:0000256" key="1">
    <source>
        <dbReference type="ARBA" id="ARBA00023157"/>
    </source>
</evidence>
<protein>
    <recommendedName>
        <fullName evidence="5">Peptidase S1 domain-containing protein</fullName>
    </recommendedName>
</protein>
<accession>A0A2V3IXG0</accession>
<keyword evidence="2" id="KW-0325">Glycoprotein</keyword>
<comment type="caution">
    <text evidence="6">The sequence shown here is derived from an EMBL/GenBank/DDBJ whole genome shotgun (WGS) entry which is preliminary data.</text>
</comment>
<dbReference type="Gene3D" id="2.40.10.10">
    <property type="entry name" value="Trypsin-like serine proteases"/>
    <property type="match status" value="1"/>
</dbReference>
<evidence type="ECO:0000313" key="6">
    <source>
        <dbReference type="EMBL" id="PXF45820.1"/>
    </source>
</evidence>
<feature type="signal peptide" evidence="4">
    <location>
        <begin position="1"/>
        <end position="20"/>
    </location>
</feature>
<dbReference type="PROSITE" id="PS50240">
    <property type="entry name" value="TRYPSIN_DOM"/>
    <property type="match status" value="1"/>
</dbReference>
<dbReference type="GO" id="GO:0006508">
    <property type="term" value="P:proteolysis"/>
    <property type="evidence" value="ECO:0007669"/>
    <property type="project" value="UniProtKB-KW"/>
</dbReference>
<keyword evidence="4" id="KW-0732">Signal</keyword>
<dbReference type="InterPro" id="IPR043504">
    <property type="entry name" value="Peptidase_S1_PA_chymotrypsin"/>
</dbReference>
<keyword evidence="3" id="KW-0378">Hydrolase</keyword>
<proteinExistence type="predicted"/>
<dbReference type="InterPro" id="IPR033116">
    <property type="entry name" value="TRYPSIN_SER"/>
</dbReference>
<feature type="domain" description="Peptidase S1" evidence="5">
    <location>
        <begin position="24"/>
        <end position="278"/>
    </location>
</feature>
<evidence type="ECO:0000313" key="7">
    <source>
        <dbReference type="Proteomes" id="UP000247409"/>
    </source>
</evidence>
<organism evidence="6 7">
    <name type="scientific">Gracilariopsis chorda</name>
    <dbReference type="NCBI Taxonomy" id="448386"/>
    <lineage>
        <taxon>Eukaryota</taxon>
        <taxon>Rhodophyta</taxon>
        <taxon>Florideophyceae</taxon>
        <taxon>Rhodymeniophycidae</taxon>
        <taxon>Gracilariales</taxon>
        <taxon>Gracilariaceae</taxon>
        <taxon>Gracilariopsis</taxon>
    </lineage>
</organism>
<dbReference type="PANTHER" id="PTHR24252">
    <property type="entry name" value="ACROSIN-RELATED"/>
    <property type="match status" value="1"/>
</dbReference>
<dbReference type="InterPro" id="IPR009003">
    <property type="entry name" value="Peptidase_S1_PA"/>
</dbReference>
<evidence type="ECO:0000259" key="5">
    <source>
        <dbReference type="PROSITE" id="PS50240"/>
    </source>
</evidence>
<dbReference type="SUPFAM" id="SSF50494">
    <property type="entry name" value="Trypsin-like serine proteases"/>
    <property type="match status" value="1"/>
</dbReference>
<dbReference type="AlphaFoldDB" id="A0A2V3IXG0"/>
<evidence type="ECO:0000256" key="3">
    <source>
        <dbReference type="RuleBase" id="RU363034"/>
    </source>
</evidence>
<dbReference type="OrthoDB" id="5726at2759"/>
<dbReference type="InterPro" id="IPR001314">
    <property type="entry name" value="Peptidase_S1A"/>
</dbReference>
<evidence type="ECO:0000256" key="2">
    <source>
        <dbReference type="ARBA" id="ARBA00023180"/>
    </source>
</evidence>
<evidence type="ECO:0000256" key="4">
    <source>
        <dbReference type="SAM" id="SignalP"/>
    </source>
</evidence>
<dbReference type="PROSITE" id="PS00135">
    <property type="entry name" value="TRYPSIN_SER"/>
    <property type="match status" value="1"/>
</dbReference>
<feature type="chain" id="PRO_5015987702" description="Peptidase S1 domain-containing protein" evidence="4">
    <location>
        <begin position="21"/>
        <end position="289"/>
    </location>
</feature>
<reference evidence="6 7" key="1">
    <citation type="journal article" date="2018" name="Mol. Biol. Evol.">
        <title>Analysis of the draft genome of the red seaweed Gracilariopsis chorda provides insights into genome size evolution in Rhodophyta.</title>
        <authorList>
            <person name="Lee J."/>
            <person name="Yang E.C."/>
            <person name="Graf L."/>
            <person name="Yang J.H."/>
            <person name="Qiu H."/>
            <person name="Zel Zion U."/>
            <person name="Chan C.X."/>
            <person name="Stephens T.G."/>
            <person name="Weber A.P.M."/>
            <person name="Boo G.H."/>
            <person name="Boo S.M."/>
            <person name="Kim K.M."/>
            <person name="Shin Y."/>
            <person name="Jung M."/>
            <person name="Lee S.J."/>
            <person name="Yim H.S."/>
            <person name="Lee J.H."/>
            <person name="Bhattacharya D."/>
            <person name="Yoon H.S."/>
        </authorList>
    </citation>
    <scope>NUCLEOTIDE SEQUENCE [LARGE SCALE GENOMIC DNA]</scope>
    <source>
        <strain evidence="6 7">SKKU-2015</strain>
        <tissue evidence="6">Whole body</tissue>
    </source>
</reference>
<dbReference type="GO" id="GO:0004252">
    <property type="term" value="F:serine-type endopeptidase activity"/>
    <property type="evidence" value="ECO:0007669"/>
    <property type="project" value="InterPro"/>
</dbReference>
<keyword evidence="3" id="KW-0720">Serine protease</keyword>
<dbReference type="Pfam" id="PF00089">
    <property type="entry name" value="Trypsin"/>
    <property type="match status" value="1"/>
</dbReference>
<keyword evidence="7" id="KW-1185">Reference proteome</keyword>
<keyword evidence="1" id="KW-1015">Disulfide bond</keyword>
<sequence length="289" mass="31489">MHASVSVVFVLALYLSEAFCQSRIVGGKDAGTFLGRHLAQLVISYEDADYVGLCTATVIAPRWLLTAAHCFSGPSGSTSAIPAATYAFVGETDATLRIDNTDIEPYWAKQIHVHKNFKPGTAGHRSDIAMVYLDRVIPPQQLATVVLDKNLPPFGSAVMAAGYGTLGKNAAKATILMKAPVLLKPFSVCVDREHPFFRKYLKLWSHLCAVSVGWPTRGSTDTCAGDSGGPLFKFDRDTRRIRQFGITSFGTSDCAEAGSVSWYTRVSTFIGDVHRNIRRNSTVWNSFTS</sequence>
<dbReference type="SMART" id="SM00020">
    <property type="entry name" value="Tryp_SPc"/>
    <property type="match status" value="1"/>
</dbReference>
<keyword evidence="3" id="KW-0645">Protease</keyword>
<dbReference type="PROSITE" id="PS00134">
    <property type="entry name" value="TRYPSIN_HIS"/>
    <property type="match status" value="1"/>
</dbReference>
<dbReference type="PRINTS" id="PR00722">
    <property type="entry name" value="CHYMOTRYPSIN"/>
</dbReference>
<dbReference type="STRING" id="448386.A0A2V3IXG0"/>
<name>A0A2V3IXG0_9FLOR</name>
<dbReference type="InterPro" id="IPR018114">
    <property type="entry name" value="TRYPSIN_HIS"/>
</dbReference>
<dbReference type="InterPro" id="IPR001254">
    <property type="entry name" value="Trypsin_dom"/>
</dbReference>